<dbReference type="AlphaFoldDB" id="K1QAQ1"/>
<sequence>MEEKYQKKFVKVWNKLCEIKESSADTGRPSQRKFRYTGTRYPEINKKIEKFVNKKKCFPDYNDIRDIIVSANNSRALHLKGSAIDRLAREAFSDVGDQLQKRREEDFKYTFLGHLPRDTKIVRNEDDPAYEDKSLQLKLEENKKVSRIRLNAVIEKFVEKQDKRGSDKMELEHSAGNPFIKQAFEVKIKGASLSAM</sequence>
<accession>K1QAQ1</accession>
<proteinExistence type="predicted"/>
<dbReference type="PANTHER" id="PTHR12766:SF7">
    <property type="entry name" value="DEATH DOMAIN-ASSOCIATED PROTEIN 6"/>
    <property type="match status" value="1"/>
</dbReference>
<dbReference type="InterPro" id="IPR046378">
    <property type="entry name" value="DAXX_histone-bd"/>
</dbReference>
<organism evidence="2">
    <name type="scientific">Magallana gigas</name>
    <name type="common">Pacific oyster</name>
    <name type="synonym">Crassostrea gigas</name>
    <dbReference type="NCBI Taxonomy" id="29159"/>
    <lineage>
        <taxon>Eukaryota</taxon>
        <taxon>Metazoa</taxon>
        <taxon>Spiralia</taxon>
        <taxon>Lophotrochozoa</taxon>
        <taxon>Mollusca</taxon>
        <taxon>Bivalvia</taxon>
        <taxon>Autobranchia</taxon>
        <taxon>Pteriomorphia</taxon>
        <taxon>Ostreida</taxon>
        <taxon>Ostreoidea</taxon>
        <taxon>Ostreidae</taxon>
        <taxon>Magallana</taxon>
    </lineage>
</organism>
<dbReference type="GO" id="GO:0003713">
    <property type="term" value="F:transcription coactivator activity"/>
    <property type="evidence" value="ECO:0007669"/>
    <property type="project" value="TreeGrafter"/>
</dbReference>
<feature type="domain" description="Daxx histone-binding" evidence="1">
    <location>
        <begin position="71"/>
        <end position="159"/>
    </location>
</feature>
<dbReference type="GO" id="GO:0016605">
    <property type="term" value="C:PML body"/>
    <property type="evidence" value="ECO:0007669"/>
    <property type="project" value="TreeGrafter"/>
</dbReference>
<protein>
    <submittedName>
        <fullName evidence="2">Death domain-associated protein 6</fullName>
    </submittedName>
</protein>
<dbReference type="GO" id="GO:0006334">
    <property type="term" value="P:nucleosome assembly"/>
    <property type="evidence" value="ECO:0007669"/>
    <property type="project" value="TreeGrafter"/>
</dbReference>
<name>K1QAQ1_MAGGI</name>
<dbReference type="Gene3D" id="1.20.58.2170">
    <property type="match status" value="1"/>
</dbReference>
<dbReference type="Pfam" id="PF20920">
    <property type="entry name" value="DAXX_hist_bd"/>
    <property type="match status" value="1"/>
</dbReference>
<dbReference type="GO" id="GO:0042393">
    <property type="term" value="F:histone binding"/>
    <property type="evidence" value="ECO:0007669"/>
    <property type="project" value="InterPro"/>
</dbReference>
<evidence type="ECO:0000259" key="1">
    <source>
        <dbReference type="Pfam" id="PF20920"/>
    </source>
</evidence>
<dbReference type="PANTHER" id="PTHR12766">
    <property type="entry name" value="DEATH DOMAIN-ASSOCIATED PROTEIN 6 DAXX"/>
    <property type="match status" value="1"/>
</dbReference>
<dbReference type="InterPro" id="IPR046426">
    <property type="entry name" value="DAXX_histone-bd_sf"/>
</dbReference>
<evidence type="ECO:0000313" key="2">
    <source>
        <dbReference type="EMBL" id="EKC33792.1"/>
    </source>
</evidence>
<dbReference type="InParanoid" id="K1QAQ1"/>
<dbReference type="GO" id="GO:0050681">
    <property type="term" value="F:nuclear androgen receptor binding"/>
    <property type="evidence" value="ECO:0007669"/>
    <property type="project" value="TreeGrafter"/>
</dbReference>
<dbReference type="GO" id="GO:0003714">
    <property type="term" value="F:transcription corepressor activity"/>
    <property type="evidence" value="ECO:0007669"/>
    <property type="project" value="TreeGrafter"/>
</dbReference>
<dbReference type="EMBL" id="JH819178">
    <property type="protein sequence ID" value="EKC33792.1"/>
    <property type="molecule type" value="Genomic_DNA"/>
</dbReference>
<gene>
    <name evidence="2" type="ORF">CGI_10014834</name>
</gene>
<dbReference type="CDD" id="cd13150">
    <property type="entry name" value="DAXX_histone_binding"/>
    <property type="match status" value="1"/>
</dbReference>
<dbReference type="HOGENOM" id="CLU_1485237_0_0_1"/>
<reference evidence="2" key="1">
    <citation type="journal article" date="2012" name="Nature">
        <title>The oyster genome reveals stress adaptation and complexity of shell formation.</title>
        <authorList>
            <person name="Zhang G."/>
            <person name="Fang X."/>
            <person name="Guo X."/>
            <person name="Li L."/>
            <person name="Luo R."/>
            <person name="Xu F."/>
            <person name="Yang P."/>
            <person name="Zhang L."/>
            <person name="Wang X."/>
            <person name="Qi H."/>
            <person name="Xiong Z."/>
            <person name="Que H."/>
            <person name="Xie Y."/>
            <person name="Holland P.W."/>
            <person name="Paps J."/>
            <person name="Zhu Y."/>
            <person name="Wu F."/>
            <person name="Chen Y."/>
            <person name="Wang J."/>
            <person name="Peng C."/>
            <person name="Meng J."/>
            <person name="Yang L."/>
            <person name="Liu J."/>
            <person name="Wen B."/>
            <person name="Zhang N."/>
            <person name="Huang Z."/>
            <person name="Zhu Q."/>
            <person name="Feng Y."/>
            <person name="Mount A."/>
            <person name="Hedgecock D."/>
            <person name="Xu Z."/>
            <person name="Liu Y."/>
            <person name="Domazet-Loso T."/>
            <person name="Du Y."/>
            <person name="Sun X."/>
            <person name="Zhang S."/>
            <person name="Liu B."/>
            <person name="Cheng P."/>
            <person name="Jiang X."/>
            <person name="Li J."/>
            <person name="Fan D."/>
            <person name="Wang W."/>
            <person name="Fu W."/>
            <person name="Wang T."/>
            <person name="Wang B."/>
            <person name="Zhang J."/>
            <person name="Peng Z."/>
            <person name="Li Y."/>
            <person name="Li N."/>
            <person name="Wang J."/>
            <person name="Chen M."/>
            <person name="He Y."/>
            <person name="Tan F."/>
            <person name="Song X."/>
            <person name="Zheng Q."/>
            <person name="Huang R."/>
            <person name="Yang H."/>
            <person name="Du X."/>
            <person name="Chen L."/>
            <person name="Yang M."/>
            <person name="Gaffney P.M."/>
            <person name="Wang S."/>
            <person name="Luo L."/>
            <person name="She Z."/>
            <person name="Ming Y."/>
            <person name="Huang W."/>
            <person name="Zhang S."/>
            <person name="Huang B."/>
            <person name="Zhang Y."/>
            <person name="Qu T."/>
            <person name="Ni P."/>
            <person name="Miao G."/>
            <person name="Wang J."/>
            <person name="Wang Q."/>
            <person name="Steinberg C.E."/>
            <person name="Wang H."/>
            <person name="Li N."/>
            <person name="Qian L."/>
            <person name="Zhang G."/>
            <person name="Li Y."/>
            <person name="Yang H."/>
            <person name="Liu X."/>
            <person name="Wang J."/>
            <person name="Yin Y."/>
            <person name="Wang J."/>
        </authorList>
    </citation>
    <scope>NUCLEOTIDE SEQUENCE [LARGE SCALE GENOMIC DNA]</scope>
    <source>
        <strain evidence="2">05x7-T-G4-1.051#20</strain>
    </source>
</reference>
<dbReference type="GO" id="GO:0042981">
    <property type="term" value="P:regulation of apoptotic process"/>
    <property type="evidence" value="ECO:0007669"/>
    <property type="project" value="TreeGrafter"/>
</dbReference>